<organism evidence="2 3">
    <name type="scientific">Plakobranchus ocellatus</name>
    <dbReference type="NCBI Taxonomy" id="259542"/>
    <lineage>
        <taxon>Eukaryota</taxon>
        <taxon>Metazoa</taxon>
        <taxon>Spiralia</taxon>
        <taxon>Lophotrochozoa</taxon>
        <taxon>Mollusca</taxon>
        <taxon>Gastropoda</taxon>
        <taxon>Heterobranchia</taxon>
        <taxon>Euthyneura</taxon>
        <taxon>Panpulmonata</taxon>
        <taxon>Sacoglossa</taxon>
        <taxon>Placobranchoidea</taxon>
        <taxon>Plakobranchidae</taxon>
        <taxon>Plakobranchus</taxon>
    </lineage>
</organism>
<keyword evidence="3" id="KW-1185">Reference proteome</keyword>
<evidence type="ECO:0000259" key="1">
    <source>
        <dbReference type="Pfam" id="PF20700"/>
    </source>
</evidence>
<dbReference type="Proteomes" id="UP000735302">
    <property type="component" value="Unassembled WGS sequence"/>
</dbReference>
<proteinExistence type="predicted"/>
<dbReference type="AlphaFoldDB" id="A0AAV4CZV9"/>
<dbReference type="Pfam" id="PF20700">
    <property type="entry name" value="Mutator"/>
    <property type="match status" value="1"/>
</dbReference>
<gene>
    <name evidence="2" type="ORF">PoB_006392700</name>
</gene>
<protein>
    <recommendedName>
        <fullName evidence="1">Mutator-like transposase domain-containing protein</fullName>
    </recommendedName>
</protein>
<accession>A0AAV4CZV9</accession>
<feature type="domain" description="Mutator-like transposase" evidence="1">
    <location>
        <begin position="2"/>
        <end position="86"/>
    </location>
</feature>
<comment type="caution">
    <text evidence="2">The sequence shown here is derived from an EMBL/GenBank/DDBJ whole genome shotgun (WGS) entry which is preliminary data.</text>
</comment>
<dbReference type="InterPro" id="IPR049012">
    <property type="entry name" value="Mutator_transp_dom"/>
</dbReference>
<evidence type="ECO:0000313" key="3">
    <source>
        <dbReference type="Proteomes" id="UP000735302"/>
    </source>
</evidence>
<sequence>MKNTAEAAETVQIESMAKAGNEEYQLAGDDDLELRDIDVSLDGSRLTRGHSSLIAATSVIQCVTGKLLDTCTHSKVCKSCDHWNTKD</sequence>
<dbReference type="EMBL" id="BLXT01007237">
    <property type="protein sequence ID" value="GFO37422.1"/>
    <property type="molecule type" value="Genomic_DNA"/>
</dbReference>
<evidence type="ECO:0000313" key="2">
    <source>
        <dbReference type="EMBL" id="GFO37422.1"/>
    </source>
</evidence>
<name>A0AAV4CZV9_9GAST</name>
<reference evidence="2 3" key="1">
    <citation type="journal article" date="2021" name="Elife">
        <title>Chloroplast acquisition without the gene transfer in kleptoplastic sea slugs, Plakobranchus ocellatus.</title>
        <authorList>
            <person name="Maeda T."/>
            <person name="Takahashi S."/>
            <person name="Yoshida T."/>
            <person name="Shimamura S."/>
            <person name="Takaki Y."/>
            <person name="Nagai Y."/>
            <person name="Toyoda A."/>
            <person name="Suzuki Y."/>
            <person name="Arimoto A."/>
            <person name="Ishii H."/>
            <person name="Satoh N."/>
            <person name="Nishiyama T."/>
            <person name="Hasebe M."/>
            <person name="Maruyama T."/>
            <person name="Minagawa J."/>
            <person name="Obokata J."/>
            <person name="Shigenobu S."/>
        </authorList>
    </citation>
    <scope>NUCLEOTIDE SEQUENCE [LARGE SCALE GENOMIC DNA]</scope>
</reference>